<sequence length="82" mass="8879">MGKNSSSFGVIRFLTVLFAVLTGAFMLIGGGWLAAIGGSWYYVFGGVVMLITAYLLSRRKSTALVLYALLLIGTLIWGVWEV</sequence>
<dbReference type="EMBL" id="WKLC01001198">
    <property type="protein sequence ID" value="MSE17483.1"/>
    <property type="molecule type" value="Genomic_DNA"/>
</dbReference>
<keyword evidence="1" id="KW-0472">Membrane</keyword>
<dbReference type="EC" id="1.1.5.2" evidence="2"/>
<evidence type="ECO:0000313" key="2">
    <source>
        <dbReference type="EMBL" id="MSE17483.1"/>
    </source>
</evidence>
<dbReference type="AlphaFoldDB" id="A0A7X2MQH8"/>
<name>A0A7X2MQH8_ENTAG</name>
<protein>
    <submittedName>
        <fullName evidence="2">Membrane-bound PQQ-dependent dehydrogenase, glucose/quinate/shikimate family</fullName>
        <ecNumber evidence="2">1.1.5.2</ecNumber>
    </submittedName>
</protein>
<feature type="transmembrane region" description="Helical" evidence="1">
    <location>
        <begin position="12"/>
        <end position="33"/>
    </location>
</feature>
<gene>
    <name evidence="2" type="ORF">GKC49_20970</name>
</gene>
<proteinExistence type="predicted"/>
<keyword evidence="1" id="KW-0812">Transmembrane</keyword>
<organism evidence="2 3">
    <name type="scientific">Enterobacter agglomerans</name>
    <name type="common">Erwinia herbicola</name>
    <name type="synonym">Pantoea agglomerans</name>
    <dbReference type="NCBI Taxonomy" id="549"/>
    <lineage>
        <taxon>Bacteria</taxon>
        <taxon>Pseudomonadati</taxon>
        <taxon>Pseudomonadota</taxon>
        <taxon>Gammaproteobacteria</taxon>
        <taxon>Enterobacterales</taxon>
        <taxon>Erwiniaceae</taxon>
        <taxon>Pantoea</taxon>
        <taxon>Pantoea agglomerans group</taxon>
    </lineage>
</organism>
<keyword evidence="1" id="KW-1133">Transmembrane helix</keyword>
<evidence type="ECO:0000313" key="3">
    <source>
        <dbReference type="Proteomes" id="UP000461948"/>
    </source>
</evidence>
<feature type="non-terminal residue" evidence="2">
    <location>
        <position position="82"/>
    </location>
</feature>
<reference evidence="2 3" key="1">
    <citation type="submission" date="2019-11" db="EMBL/GenBank/DDBJ databases">
        <title>Draft Genome Sequence of Plant Growth-Promoting Rhizosphere-Associated Bacteria.</title>
        <authorList>
            <person name="Vasilyev I.Y."/>
            <person name="Radchenko V."/>
            <person name="Ilnitskaya E.V."/>
        </authorList>
    </citation>
    <scope>NUCLEOTIDE SEQUENCE [LARGE SCALE GENOMIC DNA]</scope>
    <source>
        <strain evidence="2 3">VRA_MhP_f</strain>
    </source>
</reference>
<evidence type="ECO:0000256" key="1">
    <source>
        <dbReference type="SAM" id="Phobius"/>
    </source>
</evidence>
<dbReference type="GO" id="GO:0008876">
    <property type="term" value="F:quinoprotein glucose dehydrogenase activity"/>
    <property type="evidence" value="ECO:0007669"/>
    <property type="project" value="UniProtKB-EC"/>
</dbReference>
<dbReference type="Proteomes" id="UP000461948">
    <property type="component" value="Unassembled WGS sequence"/>
</dbReference>
<accession>A0A7X2MQH8</accession>
<feature type="transmembrane region" description="Helical" evidence="1">
    <location>
        <begin position="39"/>
        <end position="56"/>
    </location>
</feature>
<comment type="caution">
    <text evidence="2">The sequence shown here is derived from an EMBL/GenBank/DDBJ whole genome shotgun (WGS) entry which is preliminary data.</text>
</comment>
<keyword evidence="2" id="KW-0560">Oxidoreductase</keyword>
<feature type="transmembrane region" description="Helical" evidence="1">
    <location>
        <begin position="63"/>
        <end position="80"/>
    </location>
</feature>